<proteinExistence type="predicted"/>
<evidence type="ECO:0000313" key="2">
    <source>
        <dbReference type="Proteomes" id="UP000635565"/>
    </source>
</evidence>
<dbReference type="InterPro" id="IPR027417">
    <property type="entry name" value="P-loop_NTPase"/>
</dbReference>
<dbReference type="RefSeq" id="WP_201359957.1">
    <property type="nucleotide sequence ID" value="NZ_BNJJ01000001.1"/>
</dbReference>
<dbReference type="Gene3D" id="3.40.50.300">
    <property type="entry name" value="P-loop containing nucleotide triphosphate hydrolases"/>
    <property type="match status" value="1"/>
</dbReference>
<dbReference type="Pfam" id="PF10923">
    <property type="entry name" value="BrxC_BrxD"/>
    <property type="match status" value="1"/>
</dbReference>
<organism evidence="1 2">
    <name type="scientific">Dictyobacter formicarum</name>
    <dbReference type="NCBI Taxonomy" id="2778368"/>
    <lineage>
        <taxon>Bacteria</taxon>
        <taxon>Bacillati</taxon>
        <taxon>Chloroflexota</taxon>
        <taxon>Ktedonobacteria</taxon>
        <taxon>Ktedonobacterales</taxon>
        <taxon>Dictyobacteraceae</taxon>
        <taxon>Dictyobacter</taxon>
    </lineage>
</organism>
<keyword evidence="2" id="KW-1185">Reference proteome</keyword>
<sequence length="451" mass="51581">MSERKISPRHSNAILQAFSNGVTPRIGLEHVVVGRSAEIEAMLDDLDYRVAQEGASFRLVVGPYGSGKSFMLQVIRNYALQRNFVVADADLSAERRLTGTTGQGLGLYRELLKNMAIRTRPAGEAFAPLLEHWMNAIQEQVMQSSNLLPDNPKFYLLVEQKVSETLRSISALSNSFDFAHILSLYWRAYQDGDEVKRERAIRWLRGEYRLLTEVRTDLQVNSMVTDKNWYNYLKLFASFFQLIGYKGLVIFFDEAVNLYKISNTVSRNNNYEQLLTLFNDVNQGVAQHIGLIFSGTPQLVEDPKRGLYSYEALRSRLQESRFAQNSRRSFAGPIIRLDTLTNEELFVLLQKLCSIHAFHYRYTSTITDSDIKEFMEVVTAQIGSNQFLTPREITRDLIAVLEMMRQDNALTFSDIIHGRDFVASHEQSNPDELTPQNEIVDSDSYFSGFTL</sequence>
<dbReference type="Proteomes" id="UP000635565">
    <property type="component" value="Unassembled WGS sequence"/>
</dbReference>
<gene>
    <name evidence="1" type="ORF">KSZ_02680</name>
</gene>
<evidence type="ECO:0000313" key="1">
    <source>
        <dbReference type="EMBL" id="GHO82262.1"/>
    </source>
</evidence>
<name>A0ABQ3V805_9CHLR</name>
<dbReference type="InterPro" id="IPR021228">
    <property type="entry name" value="BrxD"/>
</dbReference>
<protein>
    <submittedName>
        <fullName evidence="1">Biotin carboxylase</fullName>
    </submittedName>
</protein>
<accession>A0ABQ3V805</accession>
<dbReference type="SUPFAM" id="SSF52540">
    <property type="entry name" value="P-loop containing nucleoside triphosphate hydrolases"/>
    <property type="match status" value="1"/>
</dbReference>
<dbReference type="EMBL" id="BNJJ01000001">
    <property type="protein sequence ID" value="GHO82262.1"/>
    <property type="molecule type" value="Genomic_DNA"/>
</dbReference>
<comment type="caution">
    <text evidence="1">The sequence shown here is derived from an EMBL/GenBank/DDBJ whole genome shotgun (WGS) entry which is preliminary data.</text>
</comment>
<reference evidence="1 2" key="1">
    <citation type="journal article" date="2021" name="Int. J. Syst. Evol. Microbiol.">
        <title>Reticulibacter mediterranei gen. nov., sp. nov., within the new family Reticulibacteraceae fam. nov., and Ktedonospora formicarum gen. nov., sp. nov., Ktedonobacter robiniae sp. nov., Dictyobacter formicarum sp. nov. and Dictyobacter arantiisoli sp. nov., belonging to the class Ktedonobacteria.</title>
        <authorList>
            <person name="Yabe S."/>
            <person name="Zheng Y."/>
            <person name="Wang C.M."/>
            <person name="Sakai Y."/>
            <person name="Abe K."/>
            <person name="Yokota A."/>
            <person name="Donadio S."/>
            <person name="Cavaletti L."/>
            <person name="Monciardini P."/>
        </authorList>
    </citation>
    <scope>NUCLEOTIDE SEQUENCE [LARGE SCALE GENOMIC DNA]</scope>
    <source>
        <strain evidence="1 2">SOSP1-9</strain>
    </source>
</reference>